<evidence type="ECO:0000259" key="1">
    <source>
        <dbReference type="Pfam" id="PF06882"/>
    </source>
</evidence>
<dbReference type="Proteomes" id="UP000000763">
    <property type="component" value="Chromosome 11"/>
</dbReference>
<sequence>MVGLGWLGTSWDPGSGCQFGLNHRRPWVKAGINISAYKYQHLSLGGITTSNYIAICDTITKTLMIPIPIWYQIKPGTMIRLDTMVPDGAWGSSPGDRAGPPLPVRPGTLGEVLSSWFEEDLYGCRLNDLLMGRPIPTSTSAGNRRDVGTWLSADDMTSVRPVSNRSFLSTTRQFINLHVRPSSYNILLVMVRMKPGIYLTGTHVPSPGGNTPAPARDECLEALILTGWGEACVRPPVAT</sequence>
<dbReference type="InterPro" id="IPR010685">
    <property type="entry name" value="DUF1263"/>
</dbReference>
<dbReference type="EMBL" id="AC146523">
    <property type="protein sequence ID" value="AAX92799.1"/>
    <property type="molecule type" value="Genomic_DNA"/>
</dbReference>
<evidence type="ECO:0000313" key="2">
    <source>
        <dbReference type="EMBL" id="AAX92799.1"/>
    </source>
</evidence>
<evidence type="ECO:0000313" key="3">
    <source>
        <dbReference type="Proteomes" id="UP000000763"/>
    </source>
</evidence>
<feature type="domain" description="DUF1263" evidence="1">
    <location>
        <begin position="176"/>
        <end position="231"/>
    </location>
</feature>
<reference evidence="3" key="2">
    <citation type="journal article" date="2008" name="Nucleic Acids Res.">
        <title>The rice annotation project database (RAP-DB): 2008 update.</title>
        <authorList>
            <consortium name="The rice annotation project (RAP)"/>
        </authorList>
    </citation>
    <scope>GENOME REANNOTATION</scope>
    <source>
        <strain evidence="3">cv. Nipponbare</strain>
    </source>
</reference>
<protein>
    <submittedName>
        <fullName evidence="2">Retrotransposon protein, putative, unclassified</fullName>
    </submittedName>
</protein>
<proteinExistence type="predicted"/>
<dbReference type="AlphaFoldDB" id="Q2R5D0"/>
<reference evidence="3" key="1">
    <citation type="journal article" date="2005" name="Nature">
        <title>The map-based sequence of the rice genome.</title>
        <authorList>
            <consortium name="International rice genome sequencing project (IRGSP)"/>
            <person name="Matsumoto T."/>
            <person name="Wu J."/>
            <person name="Kanamori H."/>
            <person name="Katayose Y."/>
            <person name="Fujisawa M."/>
            <person name="Namiki N."/>
            <person name="Mizuno H."/>
            <person name="Yamamoto K."/>
            <person name="Antonio B.A."/>
            <person name="Baba T."/>
            <person name="Sakata K."/>
            <person name="Nagamura Y."/>
            <person name="Aoki H."/>
            <person name="Arikawa K."/>
            <person name="Arita K."/>
            <person name="Bito T."/>
            <person name="Chiden Y."/>
            <person name="Fujitsuka N."/>
            <person name="Fukunaka R."/>
            <person name="Hamada M."/>
            <person name="Harada C."/>
            <person name="Hayashi A."/>
            <person name="Hijishita S."/>
            <person name="Honda M."/>
            <person name="Hosokawa S."/>
            <person name="Ichikawa Y."/>
            <person name="Idonuma A."/>
            <person name="Iijima M."/>
            <person name="Ikeda M."/>
            <person name="Ikeno M."/>
            <person name="Ito K."/>
            <person name="Ito S."/>
            <person name="Ito T."/>
            <person name="Ito Y."/>
            <person name="Ito Y."/>
            <person name="Iwabuchi A."/>
            <person name="Kamiya K."/>
            <person name="Karasawa W."/>
            <person name="Kurita K."/>
            <person name="Katagiri S."/>
            <person name="Kikuta A."/>
            <person name="Kobayashi H."/>
            <person name="Kobayashi N."/>
            <person name="Machita K."/>
            <person name="Maehara T."/>
            <person name="Masukawa M."/>
            <person name="Mizubayashi T."/>
            <person name="Mukai Y."/>
            <person name="Nagasaki H."/>
            <person name="Nagata Y."/>
            <person name="Naito S."/>
            <person name="Nakashima M."/>
            <person name="Nakama Y."/>
            <person name="Nakamichi Y."/>
            <person name="Nakamura M."/>
            <person name="Meguro A."/>
            <person name="Negishi M."/>
            <person name="Ohta I."/>
            <person name="Ohta T."/>
            <person name="Okamoto M."/>
            <person name="Ono N."/>
            <person name="Saji S."/>
            <person name="Sakaguchi M."/>
            <person name="Sakai K."/>
            <person name="Shibata M."/>
            <person name="Shimokawa T."/>
            <person name="Song J."/>
            <person name="Takazaki Y."/>
            <person name="Terasawa K."/>
            <person name="Tsugane M."/>
            <person name="Tsuji K."/>
            <person name="Ueda S."/>
            <person name="Waki K."/>
            <person name="Yamagata H."/>
            <person name="Yamamoto M."/>
            <person name="Yamamoto S."/>
            <person name="Yamane H."/>
            <person name="Yoshiki S."/>
            <person name="Yoshihara R."/>
            <person name="Yukawa K."/>
            <person name="Zhong H."/>
            <person name="Yano M."/>
            <person name="Yuan Q."/>
            <person name="Ouyang S."/>
            <person name="Liu J."/>
            <person name="Jones K.M."/>
            <person name="Gansberger K."/>
            <person name="Moffat K."/>
            <person name="Hill J."/>
            <person name="Bera J."/>
            <person name="Fadrosh D."/>
            <person name="Jin S."/>
            <person name="Johri S."/>
            <person name="Kim M."/>
            <person name="Overton L."/>
            <person name="Reardon M."/>
            <person name="Tsitrin T."/>
            <person name="Vuong H."/>
            <person name="Weaver B."/>
            <person name="Ciecko A."/>
            <person name="Tallon L."/>
            <person name="Jackson J."/>
            <person name="Pai G."/>
            <person name="Aken S.V."/>
            <person name="Utterback T."/>
            <person name="Reidmuller S."/>
            <person name="Feldblyum T."/>
            <person name="Hsiao J."/>
            <person name="Zismann V."/>
            <person name="Iobst S."/>
            <person name="de Vazeille A.R."/>
            <person name="Buell C.R."/>
            <person name="Ying K."/>
            <person name="Li Y."/>
            <person name="Lu T."/>
            <person name="Huang Y."/>
            <person name="Zhao Q."/>
            <person name="Feng Q."/>
            <person name="Zhang L."/>
            <person name="Zhu J."/>
            <person name="Weng Q."/>
            <person name="Mu J."/>
            <person name="Lu Y."/>
            <person name="Fan D."/>
            <person name="Liu Y."/>
            <person name="Guan J."/>
            <person name="Zhang Y."/>
            <person name="Yu S."/>
            <person name="Liu X."/>
            <person name="Zhang Y."/>
            <person name="Hong G."/>
            <person name="Han B."/>
            <person name="Choisne N."/>
            <person name="Demange N."/>
            <person name="Orjeda G."/>
            <person name="Samain S."/>
            <person name="Cattolico L."/>
            <person name="Pelletier E."/>
            <person name="Couloux A."/>
            <person name="Segurens B."/>
            <person name="Wincker P."/>
            <person name="D'Hont A."/>
            <person name="Scarpelli C."/>
            <person name="Weissenbach J."/>
            <person name="Salanoubat M."/>
            <person name="Quetier F."/>
            <person name="Yu Y."/>
            <person name="Kim H.R."/>
            <person name="Rambo T."/>
            <person name="Currie J."/>
            <person name="Collura K."/>
            <person name="Luo M."/>
            <person name="Yang T."/>
            <person name="Ammiraju J.S.S."/>
            <person name="Engler F."/>
            <person name="Soderlund C."/>
            <person name="Wing R.A."/>
            <person name="Palmer L.E."/>
            <person name="de la Bastide M."/>
            <person name="Spiegel L."/>
            <person name="Nascimento L."/>
            <person name="Zutavern T."/>
            <person name="O'Shaughnessy A."/>
            <person name="Dike S."/>
            <person name="Dedhia N."/>
            <person name="Preston R."/>
            <person name="Balija V."/>
            <person name="McCombie W.R."/>
            <person name="Chow T."/>
            <person name="Chen H."/>
            <person name="Chung M."/>
            <person name="Chen C."/>
            <person name="Shaw J."/>
            <person name="Wu H."/>
            <person name="Hsiao K."/>
            <person name="Chao Y."/>
            <person name="Chu M."/>
            <person name="Cheng C."/>
            <person name="Hour A."/>
            <person name="Lee P."/>
            <person name="Lin S."/>
            <person name="Lin Y."/>
            <person name="Liou J."/>
            <person name="Liu S."/>
            <person name="Hsing Y."/>
            <person name="Raghuvanshi S."/>
            <person name="Mohanty A."/>
            <person name="Bharti A.K."/>
            <person name="Gaur A."/>
            <person name="Gupta V."/>
            <person name="Kumar D."/>
            <person name="Ravi V."/>
            <person name="Vij S."/>
            <person name="Kapur A."/>
            <person name="Khurana P."/>
            <person name="Khurana P."/>
            <person name="Khurana J.P."/>
            <person name="Tyagi A.K."/>
            <person name="Gaikwad K."/>
            <person name="Singh A."/>
            <person name="Dalal V."/>
            <person name="Srivastava S."/>
            <person name="Dixit A."/>
            <person name="Pal A.K."/>
            <person name="Ghazi I.A."/>
            <person name="Yadav M."/>
            <person name="Pandit A."/>
            <person name="Bhargava A."/>
            <person name="Sureshbabu K."/>
            <person name="Batra K."/>
            <person name="Sharma T.R."/>
            <person name="Mohapatra T."/>
            <person name="Singh N.K."/>
            <person name="Messing J."/>
            <person name="Nelson A.B."/>
            <person name="Fuks G."/>
            <person name="Kavchok S."/>
            <person name="Keizer G."/>
            <person name="Linton E."/>
            <person name="Llaca V."/>
            <person name="Song R."/>
            <person name="Tanyolac B."/>
            <person name="Young S."/>
            <person name="Ho-Il K."/>
            <person name="Hahn J.H."/>
            <person name="Sangsakoo G."/>
            <person name="Vanavichit A."/>
            <person name="de Mattos Luiz.A.T."/>
            <person name="Zimmer P.D."/>
            <person name="Malone G."/>
            <person name="Dellagostin O."/>
            <person name="de Oliveira A.C."/>
            <person name="Bevan M."/>
            <person name="Bancroft I."/>
            <person name="Minx P."/>
            <person name="Cordum H."/>
            <person name="Wilson R."/>
            <person name="Cheng Z."/>
            <person name="Jin W."/>
            <person name="Jiang J."/>
            <person name="Leong S.A."/>
            <person name="Iwama H."/>
            <person name="Gojobori T."/>
            <person name="Itoh T."/>
            <person name="Niimura Y."/>
            <person name="Fujii Y."/>
            <person name="Habara T."/>
            <person name="Sakai H."/>
            <person name="Sato Y."/>
            <person name="Wilson G."/>
            <person name="Kumar K."/>
            <person name="McCouch S."/>
            <person name="Juretic N."/>
            <person name="Hoen D."/>
            <person name="Wright S."/>
            <person name="Bruskiewich R."/>
            <person name="Bureau T."/>
            <person name="Miyao A."/>
            <person name="Hirochika H."/>
            <person name="Nishikawa T."/>
            <person name="Kadowaki K."/>
            <person name="Sugiura M."/>
            <person name="Burr B."/>
            <person name="Sasaki T."/>
        </authorList>
    </citation>
    <scope>NUCLEOTIDE SEQUENCE [LARGE SCALE GENOMIC DNA]</scope>
    <source>
        <strain evidence="3">cv. Nipponbare</strain>
    </source>
</reference>
<name>Q2R5D0_ORYSJ</name>
<organism evidence="2 3">
    <name type="scientific">Oryza sativa subsp. japonica</name>
    <name type="common">Rice</name>
    <dbReference type="NCBI Taxonomy" id="39947"/>
    <lineage>
        <taxon>Eukaryota</taxon>
        <taxon>Viridiplantae</taxon>
        <taxon>Streptophyta</taxon>
        <taxon>Embryophyta</taxon>
        <taxon>Tracheophyta</taxon>
        <taxon>Spermatophyta</taxon>
        <taxon>Magnoliopsida</taxon>
        <taxon>Liliopsida</taxon>
        <taxon>Poales</taxon>
        <taxon>Poaceae</taxon>
        <taxon>BOP clade</taxon>
        <taxon>Oryzoideae</taxon>
        <taxon>Oryzeae</taxon>
        <taxon>Oryzinae</taxon>
        <taxon>Oryza</taxon>
        <taxon>Oryza sativa</taxon>
    </lineage>
</organism>
<gene>
    <name evidence="2" type="ordered locus">LOC_Os11g25430</name>
</gene>
<accession>Q2R5D0</accession>
<dbReference type="Pfam" id="PF06882">
    <property type="entry name" value="DUF1263"/>
    <property type="match status" value="1"/>
</dbReference>